<name>A0A517QM60_9PLAN</name>
<accession>A0A517QM60</accession>
<dbReference type="KEGG" id="tpol:Mal48_19790"/>
<dbReference type="EMBL" id="CP036267">
    <property type="protein sequence ID" value="QDT32732.1"/>
    <property type="molecule type" value="Genomic_DNA"/>
</dbReference>
<reference evidence="1 2" key="1">
    <citation type="submission" date="2019-02" db="EMBL/GenBank/DDBJ databases">
        <title>Deep-cultivation of Planctomycetes and their phenomic and genomic characterization uncovers novel biology.</title>
        <authorList>
            <person name="Wiegand S."/>
            <person name="Jogler M."/>
            <person name="Boedeker C."/>
            <person name="Pinto D."/>
            <person name="Vollmers J."/>
            <person name="Rivas-Marin E."/>
            <person name="Kohn T."/>
            <person name="Peeters S.H."/>
            <person name="Heuer A."/>
            <person name="Rast P."/>
            <person name="Oberbeckmann S."/>
            <person name="Bunk B."/>
            <person name="Jeske O."/>
            <person name="Meyerdierks A."/>
            <person name="Storesund J.E."/>
            <person name="Kallscheuer N."/>
            <person name="Luecker S."/>
            <person name="Lage O.M."/>
            <person name="Pohl T."/>
            <person name="Merkel B.J."/>
            <person name="Hornburger P."/>
            <person name="Mueller R.-W."/>
            <person name="Bruemmer F."/>
            <person name="Labrenz M."/>
            <person name="Spormann A.M."/>
            <person name="Op den Camp H."/>
            <person name="Overmann J."/>
            <person name="Amann R."/>
            <person name="Jetten M.S.M."/>
            <person name="Mascher T."/>
            <person name="Medema M.H."/>
            <person name="Devos D.P."/>
            <person name="Kaster A.-K."/>
            <person name="Ovreas L."/>
            <person name="Rohde M."/>
            <person name="Galperin M.Y."/>
            <person name="Jogler C."/>
        </authorList>
    </citation>
    <scope>NUCLEOTIDE SEQUENCE [LARGE SCALE GENOMIC DNA]</scope>
    <source>
        <strain evidence="1 2">Mal48</strain>
    </source>
</reference>
<keyword evidence="2" id="KW-1185">Reference proteome</keyword>
<dbReference type="RefSeq" id="WP_145198200.1">
    <property type="nucleotide sequence ID" value="NZ_CP036267.1"/>
</dbReference>
<gene>
    <name evidence="1" type="ORF">Mal48_19790</name>
</gene>
<organism evidence="1 2">
    <name type="scientific">Thalassoglobus polymorphus</name>
    <dbReference type="NCBI Taxonomy" id="2527994"/>
    <lineage>
        <taxon>Bacteria</taxon>
        <taxon>Pseudomonadati</taxon>
        <taxon>Planctomycetota</taxon>
        <taxon>Planctomycetia</taxon>
        <taxon>Planctomycetales</taxon>
        <taxon>Planctomycetaceae</taxon>
        <taxon>Thalassoglobus</taxon>
    </lineage>
</organism>
<dbReference type="OrthoDB" id="286365at2"/>
<evidence type="ECO:0000313" key="2">
    <source>
        <dbReference type="Proteomes" id="UP000315724"/>
    </source>
</evidence>
<dbReference type="AlphaFoldDB" id="A0A517QM60"/>
<sequence length="163" mass="18931">MARTESDREDLYEEFRSATKKWELKLTDEDSPIVLGIRKDNRLSLYFGPDPCFHYDSHNLLLRAFKDGALFRTQGHTLARLVRTRTAETTTLNRTDLAPADLTQFLNDMNSRITEFLNAIAEKKYRIVRTNSDEEHLNEAANRLQEIGQFQNPLAPAYPTKRK</sequence>
<evidence type="ECO:0000313" key="1">
    <source>
        <dbReference type="EMBL" id="QDT32732.1"/>
    </source>
</evidence>
<proteinExistence type="predicted"/>
<dbReference type="Proteomes" id="UP000315724">
    <property type="component" value="Chromosome"/>
</dbReference>
<protein>
    <submittedName>
        <fullName evidence="1">Uncharacterized protein</fullName>
    </submittedName>
</protein>